<organism evidence="3 4">
    <name type="scientific">Gossypium anomalum</name>
    <dbReference type="NCBI Taxonomy" id="47600"/>
    <lineage>
        <taxon>Eukaryota</taxon>
        <taxon>Viridiplantae</taxon>
        <taxon>Streptophyta</taxon>
        <taxon>Embryophyta</taxon>
        <taxon>Tracheophyta</taxon>
        <taxon>Spermatophyta</taxon>
        <taxon>Magnoliopsida</taxon>
        <taxon>eudicotyledons</taxon>
        <taxon>Gunneridae</taxon>
        <taxon>Pentapetalae</taxon>
        <taxon>rosids</taxon>
        <taxon>malvids</taxon>
        <taxon>Malvales</taxon>
        <taxon>Malvaceae</taxon>
        <taxon>Malvoideae</taxon>
        <taxon>Gossypium</taxon>
    </lineage>
</organism>
<feature type="region of interest" description="Disordered" evidence="1">
    <location>
        <begin position="378"/>
        <end position="399"/>
    </location>
</feature>
<dbReference type="Pfam" id="PF03732">
    <property type="entry name" value="Retrotrans_gag"/>
    <property type="match status" value="1"/>
</dbReference>
<dbReference type="PANTHER" id="PTHR33223">
    <property type="entry name" value="CCHC-TYPE DOMAIN-CONTAINING PROTEIN"/>
    <property type="match status" value="1"/>
</dbReference>
<protein>
    <recommendedName>
        <fullName evidence="2">Retrotransposon gag domain-containing protein</fullName>
    </recommendedName>
</protein>
<evidence type="ECO:0000313" key="3">
    <source>
        <dbReference type="EMBL" id="KAG8486099.1"/>
    </source>
</evidence>
<name>A0A8J6CVH5_9ROSI</name>
<dbReference type="InterPro" id="IPR005162">
    <property type="entry name" value="Retrotrans_gag_dom"/>
</dbReference>
<accession>A0A8J6CVH5</accession>
<dbReference type="AlphaFoldDB" id="A0A8J6CVH5"/>
<evidence type="ECO:0000256" key="1">
    <source>
        <dbReference type="SAM" id="MobiDB-lite"/>
    </source>
</evidence>
<evidence type="ECO:0000313" key="4">
    <source>
        <dbReference type="Proteomes" id="UP000701853"/>
    </source>
</evidence>
<feature type="compositionally biased region" description="Basic and acidic residues" evidence="1">
    <location>
        <begin position="468"/>
        <end position="484"/>
    </location>
</feature>
<keyword evidence="4" id="KW-1185">Reference proteome</keyword>
<dbReference type="PANTHER" id="PTHR33223:SF11">
    <property type="entry name" value="ELEMENT PROTEIN, PUTATIVE-RELATED"/>
    <property type="match status" value="1"/>
</dbReference>
<proteinExistence type="predicted"/>
<feature type="domain" description="Retrotransposon gag" evidence="2">
    <location>
        <begin position="165"/>
        <end position="241"/>
    </location>
</feature>
<feature type="compositionally biased region" description="Low complexity" evidence="1">
    <location>
        <begin position="386"/>
        <end position="398"/>
    </location>
</feature>
<dbReference type="OrthoDB" id="1436638at2759"/>
<sequence length="585" mass="66894">MGQSTKSTQPEPLYMCRSHDHVNLAELKHDSHGFLYFMTRRNPSGPLLFDEEIDRTTRRNQREIRRSLRYTEEEQEDDISTTTEKIVENQDNPLPPAIPIELANQNPAPRTMYDYAKPNFTGTESSIVRPAIAANNFELKPNTIQMIQQFVQFDGFRGENPNTHLANFLELCDTFKINGVSNDTIAFAKTAKLRNDISSFVQMDLETLYDAWERYKDLLRRCPHHGLPLWLQVQTFYNSVNPSTRQMIDGTAGGTINNKTPEEASKFIEEISLNNYQWQIIRTKPTKIAGVYNVDSDTMLSNQVELLNKKIDGLLGSTQVHLVMRCDSSGGGVLTEYPPFNPTIEEEQVNYMGNNNFRSQNNPYSNTYNTGWKNRPNFSWGGQGNQGPQNLQGFQQPPYQQEKKPNLEEMLSKFISLSKLIFERPQGRLPSNTEPNPRGQLNAISTQYKEGFVDAEPELMQETMIRKGKSEASHNKSVNEEYKPRVPYPNVTRKDHSDEQFGKFLKLLKKLHINLPFIEALSQMPNAMKFLREILANKRKLDEASHVELNAVCSAILQNKLPKKLKDLGSFTIPCLIGSLDVNNH</sequence>
<evidence type="ECO:0000259" key="2">
    <source>
        <dbReference type="Pfam" id="PF03732"/>
    </source>
</evidence>
<feature type="region of interest" description="Disordered" evidence="1">
    <location>
        <begin position="468"/>
        <end position="493"/>
    </location>
</feature>
<reference evidence="3 4" key="1">
    <citation type="journal article" date="2021" name="bioRxiv">
        <title>The Gossypium anomalum genome as a resource for cotton improvement and evolutionary analysis of hybrid incompatibility.</title>
        <authorList>
            <person name="Grover C.E."/>
            <person name="Yuan D."/>
            <person name="Arick M.A."/>
            <person name="Miller E.R."/>
            <person name="Hu G."/>
            <person name="Peterson D.G."/>
            <person name="Wendel J.F."/>
            <person name="Udall J.A."/>
        </authorList>
    </citation>
    <scope>NUCLEOTIDE SEQUENCE [LARGE SCALE GENOMIC DNA]</scope>
    <source>
        <strain evidence="3">JFW-Udall</strain>
        <tissue evidence="3">Leaf</tissue>
    </source>
</reference>
<comment type="caution">
    <text evidence="3">The sequence shown here is derived from an EMBL/GenBank/DDBJ whole genome shotgun (WGS) entry which is preliminary data.</text>
</comment>
<dbReference type="EMBL" id="JAHUZN010000008">
    <property type="protein sequence ID" value="KAG8486099.1"/>
    <property type="molecule type" value="Genomic_DNA"/>
</dbReference>
<dbReference type="Proteomes" id="UP000701853">
    <property type="component" value="Chromosome 8"/>
</dbReference>
<gene>
    <name evidence="3" type="ORF">CXB51_019413</name>
</gene>